<dbReference type="PRINTS" id="PR00237">
    <property type="entry name" value="GPCRRHODOPSN"/>
</dbReference>
<evidence type="ECO:0000256" key="9">
    <source>
        <dbReference type="ARBA" id="ARBA00023224"/>
    </source>
</evidence>
<comment type="subcellular location">
    <subcellularLocation>
        <location evidence="1">Cell membrane</location>
        <topology evidence="1">Multi-pass membrane protein</topology>
    </subcellularLocation>
</comment>
<dbReference type="Proteomes" id="UP000228934">
    <property type="component" value="Unassembled WGS sequence"/>
</dbReference>
<dbReference type="InterPro" id="IPR000725">
    <property type="entry name" value="Olfact_rcpt"/>
</dbReference>
<dbReference type="OrthoDB" id="5960986at2759"/>
<keyword evidence="4" id="KW-0552">Olfaction</keyword>
<dbReference type="PROSITE" id="PS50262">
    <property type="entry name" value="G_PROTEIN_RECEP_F1_2"/>
    <property type="match status" value="1"/>
</dbReference>
<evidence type="ECO:0000256" key="8">
    <source>
        <dbReference type="ARBA" id="ARBA00023170"/>
    </source>
</evidence>
<keyword evidence="7 10" id="KW-0472">Membrane</keyword>
<dbReference type="InterPro" id="IPR000276">
    <property type="entry name" value="GPCR_Rhodpsn"/>
</dbReference>
<organism evidence="12 13">
    <name type="scientific">Aquarana catesbeiana</name>
    <name type="common">American bullfrog</name>
    <name type="synonym">Rana catesbeiana</name>
    <dbReference type="NCBI Taxonomy" id="8400"/>
    <lineage>
        <taxon>Eukaryota</taxon>
        <taxon>Metazoa</taxon>
        <taxon>Chordata</taxon>
        <taxon>Craniata</taxon>
        <taxon>Vertebrata</taxon>
        <taxon>Euteleostomi</taxon>
        <taxon>Amphibia</taxon>
        <taxon>Batrachia</taxon>
        <taxon>Anura</taxon>
        <taxon>Neobatrachia</taxon>
        <taxon>Ranoidea</taxon>
        <taxon>Ranidae</taxon>
        <taxon>Aquarana</taxon>
    </lineage>
</organism>
<evidence type="ECO:0000256" key="5">
    <source>
        <dbReference type="ARBA" id="ARBA00022989"/>
    </source>
</evidence>
<protein>
    <recommendedName>
        <fullName evidence="11">G-protein coupled receptors family 1 profile domain-containing protein</fullName>
    </recommendedName>
</protein>
<feature type="transmembrane region" description="Helical" evidence="10">
    <location>
        <begin position="174"/>
        <end position="194"/>
    </location>
</feature>
<feature type="transmembrane region" description="Helical" evidence="10">
    <location>
        <begin position="138"/>
        <end position="162"/>
    </location>
</feature>
<sequence>ILIKRKVTNSLLTNCILLFQMKHPENYHIQNQSIVTEFIILGFTHSSRVQLAIAVIFLLIYIVTLLGNVLILLLIFTDSNLHSPMYFFLRNLSFIEVCYVSVTIPTVLNAYFSEILISYTRIVHAILHIRSSAGRKKAFSTCASHITSVCLFFGTGAFMYLRPKSSHSPESDKIIALLYSVITPLLNPVIYSLMPRTHGRTFRLQKSDSLSDRLPADFRRTCSRLSNERTCLHTTTQKSDGFKSVEECFTWLQLGSSTSSWLEVPGWTSEASAGVEGRVEERVERDTLTPVWSDRKRSLS</sequence>
<keyword evidence="9" id="KW-0807">Transducer</keyword>
<keyword evidence="6" id="KW-0297">G-protein coupled receptor</keyword>
<evidence type="ECO:0000256" key="4">
    <source>
        <dbReference type="ARBA" id="ARBA00022725"/>
    </source>
</evidence>
<evidence type="ECO:0000256" key="10">
    <source>
        <dbReference type="SAM" id="Phobius"/>
    </source>
</evidence>
<dbReference type="EMBL" id="KV935422">
    <property type="protein sequence ID" value="PIO30570.1"/>
    <property type="molecule type" value="Genomic_DNA"/>
</dbReference>
<keyword evidence="5 10" id="KW-1133">Transmembrane helix</keyword>
<evidence type="ECO:0000313" key="13">
    <source>
        <dbReference type="Proteomes" id="UP000228934"/>
    </source>
</evidence>
<gene>
    <name evidence="12" type="ORF">AB205_0156570</name>
</gene>
<evidence type="ECO:0000259" key="11">
    <source>
        <dbReference type="PROSITE" id="PS50262"/>
    </source>
</evidence>
<dbReference type="InterPro" id="IPR017452">
    <property type="entry name" value="GPCR_Rhodpsn_7TM"/>
</dbReference>
<feature type="transmembrane region" description="Helical" evidence="10">
    <location>
        <begin position="51"/>
        <end position="76"/>
    </location>
</feature>
<keyword evidence="3 10" id="KW-0812">Transmembrane</keyword>
<feature type="domain" description="G-protein coupled receptors family 1 profile" evidence="11">
    <location>
        <begin position="1"/>
        <end position="191"/>
    </location>
</feature>
<dbReference type="InterPro" id="IPR050516">
    <property type="entry name" value="Olfactory_GPCR"/>
</dbReference>
<keyword evidence="13" id="KW-1185">Reference proteome</keyword>
<reference evidence="13" key="1">
    <citation type="journal article" date="2017" name="Nat. Commun.">
        <title>The North American bullfrog draft genome provides insight into hormonal regulation of long noncoding RNA.</title>
        <authorList>
            <person name="Hammond S.A."/>
            <person name="Warren R.L."/>
            <person name="Vandervalk B.P."/>
            <person name="Kucuk E."/>
            <person name="Khan H."/>
            <person name="Gibb E.A."/>
            <person name="Pandoh P."/>
            <person name="Kirk H."/>
            <person name="Zhao Y."/>
            <person name="Jones M."/>
            <person name="Mungall A.J."/>
            <person name="Coope R."/>
            <person name="Pleasance S."/>
            <person name="Moore R.A."/>
            <person name="Holt R.A."/>
            <person name="Round J.M."/>
            <person name="Ohora S."/>
            <person name="Walle B.V."/>
            <person name="Veldhoen N."/>
            <person name="Helbing C.C."/>
            <person name="Birol I."/>
        </authorList>
    </citation>
    <scope>NUCLEOTIDE SEQUENCE [LARGE SCALE GENOMIC DNA]</scope>
</reference>
<evidence type="ECO:0000256" key="1">
    <source>
        <dbReference type="ARBA" id="ARBA00004651"/>
    </source>
</evidence>
<evidence type="ECO:0000256" key="2">
    <source>
        <dbReference type="ARBA" id="ARBA00022475"/>
    </source>
</evidence>
<accession>A0A2G9RRR7</accession>
<keyword evidence="8" id="KW-0675">Receptor</keyword>
<proteinExistence type="predicted"/>
<evidence type="ECO:0000256" key="3">
    <source>
        <dbReference type="ARBA" id="ARBA00022692"/>
    </source>
</evidence>
<dbReference type="PANTHER" id="PTHR26452">
    <property type="entry name" value="OLFACTORY RECEPTOR"/>
    <property type="match status" value="1"/>
</dbReference>
<dbReference type="GO" id="GO:0004930">
    <property type="term" value="F:G protein-coupled receptor activity"/>
    <property type="evidence" value="ECO:0007669"/>
    <property type="project" value="UniProtKB-KW"/>
</dbReference>
<dbReference type="GO" id="GO:0005886">
    <property type="term" value="C:plasma membrane"/>
    <property type="evidence" value="ECO:0007669"/>
    <property type="project" value="UniProtKB-SubCell"/>
</dbReference>
<feature type="non-terminal residue" evidence="12">
    <location>
        <position position="1"/>
    </location>
</feature>
<dbReference type="Pfam" id="PF13853">
    <property type="entry name" value="7tm_4"/>
    <property type="match status" value="2"/>
</dbReference>
<feature type="transmembrane region" description="Helical" evidence="10">
    <location>
        <begin position="88"/>
        <end position="112"/>
    </location>
</feature>
<dbReference type="Gene3D" id="1.20.1070.10">
    <property type="entry name" value="Rhodopsin 7-helix transmembrane proteins"/>
    <property type="match status" value="2"/>
</dbReference>
<dbReference type="SUPFAM" id="SSF81321">
    <property type="entry name" value="Family A G protein-coupled receptor-like"/>
    <property type="match status" value="1"/>
</dbReference>
<name>A0A2G9RRR7_AQUCT</name>
<dbReference type="AlphaFoldDB" id="A0A2G9RRR7"/>
<keyword evidence="4" id="KW-0716">Sensory transduction</keyword>
<evidence type="ECO:0000313" key="12">
    <source>
        <dbReference type="EMBL" id="PIO30570.1"/>
    </source>
</evidence>
<evidence type="ECO:0000256" key="7">
    <source>
        <dbReference type="ARBA" id="ARBA00023136"/>
    </source>
</evidence>
<keyword evidence="2" id="KW-1003">Cell membrane</keyword>
<dbReference type="GO" id="GO:0004984">
    <property type="term" value="F:olfactory receptor activity"/>
    <property type="evidence" value="ECO:0007669"/>
    <property type="project" value="InterPro"/>
</dbReference>
<evidence type="ECO:0000256" key="6">
    <source>
        <dbReference type="ARBA" id="ARBA00023040"/>
    </source>
</evidence>